<reference evidence="4" key="1">
    <citation type="submission" date="2022-12" db="EMBL/GenBank/DDBJ databases">
        <authorList>
            <person name="Webb A."/>
        </authorList>
    </citation>
    <scope>NUCLEOTIDE SEQUENCE</scope>
    <source>
        <strain evidence="4">Pd1</strain>
    </source>
</reference>
<dbReference type="SUPFAM" id="SSF47027">
    <property type="entry name" value="Acyl-CoA binding protein"/>
    <property type="match status" value="1"/>
</dbReference>
<accession>A0AAV0UJQ1</accession>
<dbReference type="PANTHER" id="PTHR23310">
    <property type="entry name" value="ACYL-COA-BINDING PROTEIN, ACBP"/>
    <property type="match status" value="1"/>
</dbReference>
<evidence type="ECO:0000259" key="3">
    <source>
        <dbReference type="PROSITE" id="PS51228"/>
    </source>
</evidence>
<protein>
    <recommendedName>
        <fullName evidence="3">ACB domain-containing protein</fullName>
    </recommendedName>
</protein>
<dbReference type="InterPro" id="IPR014352">
    <property type="entry name" value="FERM/acyl-CoA-bd_prot_sf"/>
</dbReference>
<evidence type="ECO:0000256" key="1">
    <source>
        <dbReference type="ARBA" id="ARBA00023121"/>
    </source>
</evidence>
<keyword evidence="1" id="KW-0446">Lipid-binding</keyword>
<comment type="caution">
    <text evidence="4">The sequence shown here is derived from an EMBL/GenBank/DDBJ whole genome shotgun (WGS) entry which is preliminary data.</text>
</comment>
<feature type="domain" description="ACB" evidence="3">
    <location>
        <begin position="70"/>
        <end position="162"/>
    </location>
</feature>
<dbReference type="Pfam" id="PF00887">
    <property type="entry name" value="ACBP"/>
    <property type="match status" value="1"/>
</dbReference>
<feature type="region of interest" description="Disordered" evidence="2">
    <location>
        <begin position="168"/>
        <end position="192"/>
    </location>
</feature>
<evidence type="ECO:0000313" key="4">
    <source>
        <dbReference type="EMBL" id="CAI5737066.1"/>
    </source>
</evidence>
<keyword evidence="5" id="KW-1185">Reference proteome</keyword>
<dbReference type="GO" id="GO:0006631">
    <property type="term" value="P:fatty acid metabolic process"/>
    <property type="evidence" value="ECO:0007669"/>
    <property type="project" value="TreeGrafter"/>
</dbReference>
<dbReference type="PROSITE" id="PS51228">
    <property type="entry name" value="ACB_2"/>
    <property type="match status" value="1"/>
</dbReference>
<dbReference type="PANTHER" id="PTHR23310:SF77">
    <property type="entry name" value="LD25952P"/>
    <property type="match status" value="1"/>
</dbReference>
<dbReference type="Proteomes" id="UP001162029">
    <property type="component" value="Unassembled WGS sequence"/>
</dbReference>
<dbReference type="InterPro" id="IPR000582">
    <property type="entry name" value="Acyl-CoA-binding_protein"/>
</dbReference>
<name>A0AAV0UJQ1_9STRA</name>
<evidence type="ECO:0000256" key="2">
    <source>
        <dbReference type="SAM" id="MobiDB-lite"/>
    </source>
</evidence>
<dbReference type="GO" id="GO:0005737">
    <property type="term" value="C:cytoplasm"/>
    <property type="evidence" value="ECO:0007669"/>
    <property type="project" value="TreeGrafter"/>
</dbReference>
<dbReference type="AlphaFoldDB" id="A0AAV0UJQ1"/>
<gene>
    <name evidence="4" type="ORF">PDE001_LOCUS6492</name>
</gene>
<dbReference type="Gene3D" id="1.20.80.10">
    <property type="match status" value="1"/>
</dbReference>
<dbReference type="EMBL" id="CANTFM010001218">
    <property type="protein sequence ID" value="CAI5737066.1"/>
    <property type="molecule type" value="Genomic_DNA"/>
</dbReference>
<sequence>MPLLAPPRCSSIVSQTTSVQSMRAQVLSTASLLEGDNADNVETVDLRSLSSSVASSTACSHSTCESCTQLETDFAAAVLFVESYQGPHRILTQTNSSLKKNLYAFFQQATVGPCPATTPSVGLSELELSKWEKWQNLALMTKQEAMKRYMMVLDNAVDDWRRSANVWRSSMGPSDDSIDRQSTGTDTATPDGLKRSISMLERLPLINGELRELQDRVEDEAKKRNELETHLLHVTRDNRDMFVEQNRRMEQICNTLVTLVKNLEDNVVQYSTELQRLTLWQQQLTTRAENSVLAAMKARVRHVFLVIVKGWLHKCSIRAALVVLVGLRVWRFVWRHRLPQFLAQILIRWLVKVSSLDGRKNAPQLL</sequence>
<proteinExistence type="predicted"/>
<organism evidence="4 5">
    <name type="scientific">Peronospora destructor</name>
    <dbReference type="NCBI Taxonomy" id="86335"/>
    <lineage>
        <taxon>Eukaryota</taxon>
        <taxon>Sar</taxon>
        <taxon>Stramenopiles</taxon>
        <taxon>Oomycota</taxon>
        <taxon>Peronosporomycetes</taxon>
        <taxon>Peronosporales</taxon>
        <taxon>Peronosporaceae</taxon>
        <taxon>Peronospora</taxon>
    </lineage>
</organism>
<dbReference type="InterPro" id="IPR035984">
    <property type="entry name" value="Acyl-CoA-binding_sf"/>
</dbReference>
<dbReference type="GO" id="GO:0000062">
    <property type="term" value="F:fatty-acyl-CoA binding"/>
    <property type="evidence" value="ECO:0007669"/>
    <property type="project" value="InterPro"/>
</dbReference>
<evidence type="ECO:0000313" key="5">
    <source>
        <dbReference type="Proteomes" id="UP001162029"/>
    </source>
</evidence>